<dbReference type="SUPFAM" id="SSF109709">
    <property type="entry name" value="KorB DNA-binding domain-like"/>
    <property type="match status" value="1"/>
</dbReference>
<dbReference type="Gene3D" id="1.10.10.2830">
    <property type="match status" value="1"/>
</dbReference>
<dbReference type="CDD" id="cd16407">
    <property type="entry name" value="ParB_N_like"/>
    <property type="match status" value="1"/>
</dbReference>
<dbReference type="EMBL" id="FQUA01000005">
    <property type="protein sequence ID" value="SHE69458.1"/>
    <property type="molecule type" value="Genomic_DNA"/>
</dbReference>
<dbReference type="Proteomes" id="UP000068026">
    <property type="component" value="Chromosome"/>
</dbReference>
<evidence type="ECO:0000313" key="4">
    <source>
        <dbReference type="EMBL" id="SHE69458.1"/>
    </source>
</evidence>
<keyword evidence="5" id="KW-1185">Reference proteome</keyword>
<dbReference type="RefSeq" id="WP_066050789.1">
    <property type="nucleotide sequence ID" value="NZ_CP014223.1"/>
</dbReference>
<organism evidence="4 6">
    <name type="scientific">Anaerotignum propionicum DSM 1682</name>
    <dbReference type="NCBI Taxonomy" id="991789"/>
    <lineage>
        <taxon>Bacteria</taxon>
        <taxon>Bacillati</taxon>
        <taxon>Bacillota</taxon>
        <taxon>Clostridia</taxon>
        <taxon>Lachnospirales</taxon>
        <taxon>Anaerotignaceae</taxon>
        <taxon>Anaerotignum</taxon>
    </lineage>
</organism>
<dbReference type="KEGG" id="cpro:CPRO_18950"/>
<dbReference type="PANTHER" id="PTHR33375:SF1">
    <property type="entry name" value="CHROMOSOME-PARTITIONING PROTEIN PARB-RELATED"/>
    <property type="match status" value="1"/>
</dbReference>
<dbReference type="InterPro" id="IPR050336">
    <property type="entry name" value="Chromosome_partition/occlusion"/>
</dbReference>
<dbReference type="InterPro" id="IPR003115">
    <property type="entry name" value="ParB_N"/>
</dbReference>
<dbReference type="EMBL" id="CP014223">
    <property type="protein sequence ID" value="AMJ41477.1"/>
    <property type="molecule type" value="Genomic_DNA"/>
</dbReference>
<reference evidence="6" key="4">
    <citation type="submission" date="2016-11" db="EMBL/GenBank/DDBJ databases">
        <authorList>
            <person name="Jaros S."/>
            <person name="Januszkiewicz K."/>
            <person name="Wedrychowicz H."/>
        </authorList>
    </citation>
    <scope>NUCLEOTIDE SEQUENCE [LARGE SCALE GENOMIC DNA]</scope>
    <source>
        <strain evidence="6">DSM 1682</strain>
    </source>
</reference>
<reference evidence="3 5" key="1">
    <citation type="journal article" date="2016" name="Genome Announc.">
        <title>Complete Genome Sequence of the Amino Acid-Fermenting Clostridium propionicum X2 (DSM 1682).</title>
        <authorList>
            <person name="Poehlein A."/>
            <person name="Schlien K."/>
            <person name="Chowdhury N.P."/>
            <person name="Gottschalk G."/>
            <person name="Buckel W."/>
            <person name="Daniel R."/>
        </authorList>
    </citation>
    <scope>NUCLEOTIDE SEQUENCE [LARGE SCALE GENOMIC DNA]</scope>
    <source>
        <strain evidence="3 5">X2</strain>
    </source>
</reference>
<dbReference type="Pfam" id="PF02195">
    <property type="entry name" value="ParB_N"/>
    <property type="match status" value="1"/>
</dbReference>
<feature type="domain" description="ParB-like N-terminal" evidence="2">
    <location>
        <begin position="34"/>
        <end position="124"/>
    </location>
</feature>
<dbReference type="GO" id="GO:0007059">
    <property type="term" value="P:chromosome segregation"/>
    <property type="evidence" value="ECO:0007669"/>
    <property type="project" value="TreeGrafter"/>
</dbReference>
<dbReference type="GO" id="GO:0005694">
    <property type="term" value="C:chromosome"/>
    <property type="evidence" value="ECO:0007669"/>
    <property type="project" value="TreeGrafter"/>
</dbReference>
<evidence type="ECO:0000256" key="1">
    <source>
        <dbReference type="ARBA" id="ARBA00006295"/>
    </source>
</evidence>
<dbReference type="InterPro" id="IPR004437">
    <property type="entry name" value="ParB/RepB/Spo0J"/>
</dbReference>
<proteinExistence type="inferred from homology"/>
<evidence type="ECO:0000313" key="5">
    <source>
        <dbReference type="Proteomes" id="UP000068026"/>
    </source>
</evidence>
<reference evidence="4" key="3">
    <citation type="submission" date="2016-11" db="EMBL/GenBank/DDBJ databases">
        <authorList>
            <person name="Varghese N."/>
            <person name="Submissions S."/>
        </authorList>
    </citation>
    <scope>NUCLEOTIDE SEQUENCE</scope>
    <source>
        <strain evidence="4">DSM 1682</strain>
    </source>
</reference>
<dbReference type="SMART" id="SM00470">
    <property type="entry name" value="ParB"/>
    <property type="match status" value="1"/>
</dbReference>
<dbReference type="Proteomes" id="UP000184204">
    <property type="component" value="Unassembled WGS sequence"/>
</dbReference>
<dbReference type="OrthoDB" id="9771505at2"/>
<gene>
    <name evidence="3" type="primary">parB_2</name>
    <name evidence="3" type="ORF">CPRO_18950</name>
    <name evidence="4" type="ORF">SAMN02745151_01497</name>
</gene>
<dbReference type="GO" id="GO:0003677">
    <property type="term" value="F:DNA binding"/>
    <property type="evidence" value="ECO:0007669"/>
    <property type="project" value="InterPro"/>
</dbReference>
<protein>
    <submittedName>
        <fullName evidence="4">Chromosome partitioning protein, ParB family</fullName>
    </submittedName>
    <submittedName>
        <fullName evidence="3">Chromosome-partitioning protein ParB</fullName>
    </submittedName>
</protein>
<evidence type="ECO:0000313" key="3">
    <source>
        <dbReference type="EMBL" id="AMJ41477.1"/>
    </source>
</evidence>
<sequence>MKSSASKIKMTSFDDLFGDNEETTSIEDTANRIQHIEISRLLPFAHHPFKVLDDGKMEETKESIAKYGVLVPIIARPKADGTFEIIAGHRRKRACELLEIKTIPTMVRDLDDEESTIIMVDSNIQRENLLFSEKAFAYKMKLDAIKSQGKRNDLTLAQVVPKLSAREKVAQDAGVNRMEVTRYIRLTELIAALLDMTDERKIAFNTAVEISYLTQEEQEILQSKIEELMIIPSMAQATKLKKYSSEGTINETVIDAILSETADKPVTVTLKSEKLTKYFPKNYSKEQIEDVITTLLEKWHSEYK</sequence>
<dbReference type="AlphaFoldDB" id="A0A0X1U958"/>
<evidence type="ECO:0000259" key="2">
    <source>
        <dbReference type="SMART" id="SM00470"/>
    </source>
</evidence>
<dbReference type="InterPro" id="IPR036086">
    <property type="entry name" value="ParB/Sulfiredoxin_sf"/>
</dbReference>
<reference evidence="5" key="2">
    <citation type="submission" date="2016-01" db="EMBL/GenBank/DDBJ databases">
        <authorList>
            <person name="Poehlein A."/>
            <person name="Schlien K."/>
            <person name="Gottschalk G."/>
            <person name="Buckel W."/>
            <person name="Daniel R."/>
        </authorList>
    </citation>
    <scope>NUCLEOTIDE SEQUENCE [LARGE SCALE GENOMIC DNA]</scope>
    <source>
        <strain evidence="5">X2</strain>
    </source>
</reference>
<comment type="similarity">
    <text evidence="1">Belongs to the ParB family.</text>
</comment>
<name>A0A0X1U958_ANAPI</name>
<accession>A0A0X1U958</accession>
<dbReference type="NCBIfam" id="TIGR00180">
    <property type="entry name" value="parB_part"/>
    <property type="match status" value="1"/>
</dbReference>
<dbReference type="PANTHER" id="PTHR33375">
    <property type="entry name" value="CHROMOSOME-PARTITIONING PROTEIN PARB-RELATED"/>
    <property type="match status" value="1"/>
</dbReference>
<evidence type="ECO:0000313" key="6">
    <source>
        <dbReference type="Proteomes" id="UP000184204"/>
    </source>
</evidence>
<dbReference type="SUPFAM" id="SSF110849">
    <property type="entry name" value="ParB/Sulfiredoxin"/>
    <property type="match status" value="1"/>
</dbReference>
<dbReference type="Gene3D" id="3.90.1530.30">
    <property type="match status" value="1"/>
</dbReference>